<dbReference type="NCBIfam" id="TIGR00005">
    <property type="entry name" value="rluA_subfam"/>
    <property type="match status" value="1"/>
</dbReference>
<dbReference type="EC" id="5.4.99.-" evidence="6"/>
<dbReference type="InterPro" id="IPR006224">
    <property type="entry name" value="PsdUridine_synth_RluA-like_CS"/>
</dbReference>
<evidence type="ECO:0000259" key="7">
    <source>
        <dbReference type="SMART" id="SM00363"/>
    </source>
</evidence>
<dbReference type="InterPro" id="IPR002942">
    <property type="entry name" value="S4_RNA-bd"/>
</dbReference>
<reference evidence="8 9" key="1">
    <citation type="journal article" date="2019" name="Nat. Microbiol.">
        <title>Mediterranean grassland soil C-N compound turnover is dependent on rainfall and depth, and is mediated by genomically divergent microorganisms.</title>
        <authorList>
            <person name="Diamond S."/>
            <person name="Andeer P.F."/>
            <person name="Li Z."/>
            <person name="Crits-Christoph A."/>
            <person name="Burstein D."/>
            <person name="Anantharaman K."/>
            <person name="Lane K.R."/>
            <person name="Thomas B.C."/>
            <person name="Pan C."/>
            <person name="Northen T.R."/>
            <person name="Banfield J.F."/>
        </authorList>
    </citation>
    <scope>NUCLEOTIDE SEQUENCE [LARGE SCALE GENOMIC DNA]</scope>
    <source>
        <strain evidence="8">NP_8</strain>
    </source>
</reference>
<dbReference type="Gene3D" id="3.30.2350.10">
    <property type="entry name" value="Pseudouridine synthase"/>
    <property type="match status" value="1"/>
</dbReference>
<name>A0A537IMD7_9BACT</name>
<comment type="caution">
    <text evidence="8">The sequence shown here is derived from an EMBL/GenBank/DDBJ whole genome shotgun (WGS) entry which is preliminary data.</text>
</comment>
<dbReference type="SUPFAM" id="SSF55174">
    <property type="entry name" value="Alpha-L RNA-binding motif"/>
    <property type="match status" value="1"/>
</dbReference>
<comment type="catalytic activity">
    <reaction evidence="1 6">
        <text>a uridine in RNA = a pseudouridine in RNA</text>
        <dbReference type="Rhea" id="RHEA:48348"/>
        <dbReference type="Rhea" id="RHEA-COMP:12068"/>
        <dbReference type="Rhea" id="RHEA-COMP:12069"/>
        <dbReference type="ChEBI" id="CHEBI:65314"/>
        <dbReference type="ChEBI" id="CHEBI:65315"/>
    </reaction>
</comment>
<dbReference type="InterPro" id="IPR006225">
    <property type="entry name" value="PsdUridine_synth_RluC/D"/>
</dbReference>
<dbReference type="InterPro" id="IPR020103">
    <property type="entry name" value="PsdUridine_synth_cat_dom_sf"/>
</dbReference>
<protein>
    <recommendedName>
        <fullName evidence="6">Pseudouridine synthase</fullName>
        <ecNumber evidence="6">5.4.99.-</ecNumber>
    </recommendedName>
</protein>
<dbReference type="AlphaFoldDB" id="A0A537IMD7"/>
<proteinExistence type="inferred from homology"/>
<keyword evidence="5" id="KW-0694">RNA-binding</keyword>
<keyword evidence="3 6" id="KW-0413">Isomerase</keyword>
<dbReference type="SMART" id="SM00363">
    <property type="entry name" value="S4"/>
    <property type="match status" value="1"/>
</dbReference>
<dbReference type="Pfam" id="PF01479">
    <property type="entry name" value="S4"/>
    <property type="match status" value="1"/>
</dbReference>
<dbReference type="CDD" id="cd02869">
    <property type="entry name" value="PseudoU_synth_RluA_like"/>
    <property type="match status" value="1"/>
</dbReference>
<dbReference type="GO" id="GO:0120159">
    <property type="term" value="F:rRNA pseudouridine synthase activity"/>
    <property type="evidence" value="ECO:0007669"/>
    <property type="project" value="UniProtKB-ARBA"/>
</dbReference>
<dbReference type="PROSITE" id="PS50889">
    <property type="entry name" value="S4"/>
    <property type="match status" value="1"/>
</dbReference>
<comment type="function">
    <text evidence="6">Responsible for synthesis of pseudouridine from uracil.</text>
</comment>
<evidence type="ECO:0000313" key="9">
    <source>
        <dbReference type="Proteomes" id="UP000318834"/>
    </source>
</evidence>
<dbReference type="GO" id="GO:0000455">
    <property type="term" value="P:enzyme-directed rRNA pseudouridine synthesis"/>
    <property type="evidence" value="ECO:0007669"/>
    <property type="project" value="TreeGrafter"/>
</dbReference>
<dbReference type="Proteomes" id="UP000318834">
    <property type="component" value="Unassembled WGS sequence"/>
</dbReference>
<evidence type="ECO:0000256" key="4">
    <source>
        <dbReference type="PIRSR" id="PIRSR606225-1"/>
    </source>
</evidence>
<evidence type="ECO:0000256" key="5">
    <source>
        <dbReference type="PROSITE-ProRule" id="PRU00182"/>
    </source>
</evidence>
<dbReference type="GO" id="GO:0003723">
    <property type="term" value="F:RNA binding"/>
    <property type="evidence" value="ECO:0007669"/>
    <property type="project" value="UniProtKB-KW"/>
</dbReference>
<evidence type="ECO:0000256" key="6">
    <source>
        <dbReference type="RuleBase" id="RU362028"/>
    </source>
</evidence>
<comment type="similarity">
    <text evidence="2 6">Belongs to the pseudouridine synthase RluA family.</text>
</comment>
<dbReference type="PROSITE" id="PS01129">
    <property type="entry name" value="PSI_RLU"/>
    <property type="match status" value="1"/>
</dbReference>
<organism evidence="8 9">
    <name type="scientific">Candidatus Segetimicrobium genomatis</name>
    <dbReference type="NCBI Taxonomy" id="2569760"/>
    <lineage>
        <taxon>Bacteria</taxon>
        <taxon>Bacillati</taxon>
        <taxon>Candidatus Sysuimicrobiota</taxon>
        <taxon>Candidatus Sysuimicrobiia</taxon>
        <taxon>Candidatus Sysuimicrobiales</taxon>
        <taxon>Candidatus Segetimicrobiaceae</taxon>
        <taxon>Candidatus Segetimicrobium</taxon>
    </lineage>
</organism>
<feature type="active site" evidence="4">
    <location>
        <position position="139"/>
    </location>
</feature>
<dbReference type="Gene3D" id="3.10.290.10">
    <property type="entry name" value="RNA-binding S4 domain"/>
    <property type="match status" value="1"/>
</dbReference>
<evidence type="ECO:0000313" key="8">
    <source>
        <dbReference type="EMBL" id="TMI72434.1"/>
    </source>
</evidence>
<evidence type="ECO:0000256" key="3">
    <source>
        <dbReference type="ARBA" id="ARBA00023235"/>
    </source>
</evidence>
<dbReference type="Pfam" id="PF00849">
    <property type="entry name" value="PseudoU_synth_2"/>
    <property type="match status" value="1"/>
</dbReference>
<dbReference type="PANTHER" id="PTHR21600">
    <property type="entry name" value="MITOCHONDRIAL RNA PSEUDOURIDINE SYNTHASE"/>
    <property type="match status" value="1"/>
</dbReference>
<evidence type="ECO:0000256" key="2">
    <source>
        <dbReference type="ARBA" id="ARBA00010876"/>
    </source>
</evidence>
<dbReference type="PANTHER" id="PTHR21600:SF44">
    <property type="entry name" value="RIBOSOMAL LARGE SUBUNIT PSEUDOURIDINE SYNTHASE D"/>
    <property type="match status" value="1"/>
</dbReference>
<dbReference type="CDD" id="cd00165">
    <property type="entry name" value="S4"/>
    <property type="match status" value="1"/>
</dbReference>
<dbReference type="InterPro" id="IPR006145">
    <property type="entry name" value="PsdUridine_synth_RsuA/RluA"/>
</dbReference>
<sequence>MTEHHIYFVDAAHEGARLDAFLTAHLRAHSRSRIKAFIEAGHVTVDGTAAKPALRLRRGQRVEVVVPPSPPSTVTPEEIPFPVVFEDEHLLVINKPPDLTVHPGAGRASGTLVNAVLARVPGLAGVGSRQRPGIVHRLDKDTSGLLVVAKTPAAYASLQPQVARRTMSRMYLALVHGVLPREEDTIDAPIGRHPRHRTRMAVAPRGREAITRYRVLERFARYTLVEAQLITGRTHQIRVHFAHIGHPVAGDPVYAGRPDELGVGRQALHAYRLRFVHPAIGKEMVFEAPPPADFTVAVERARAQGPAQDRRKGRHR</sequence>
<dbReference type="SUPFAM" id="SSF55120">
    <property type="entry name" value="Pseudouridine synthase"/>
    <property type="match status" value="1"/>
</dbReference>
<gene>
    <name evidence="8" type="ORF">E6H05_11205</name>
</gene>
<dbReference type="InterPro" id="IPR050188">
    <property type="entry name" value="RluA_PseudoU_synthase"/>
</dbReference>
<dbReference type="InterPro" id="IPR036986">
    <property type="entry name" value="S4_RNA-bd_sf"/>
</dbReference>
<evidence type="ECO:0000256" key="1">
    <source>
        <dbReference type="ARBA" id="ARBA00000073"/>
    </source>
</evidence>
<accession>A0A537IMD7</accession>
<feature type="domain" description="RNA-binding S4" evidence="7">
    <location>
        <begin position="16"/>
        <end position="80"/>
    </location>
</feature>
<dbReference type="EMBL" id="VBAP01000088">
    <property type="protein sequence ID" value="TMI72434.1"/>
    <property type="molecule type" value="Genomic_DNA"/>
</dbReference>